<evidence type="ECO:0000313" key="2">
    <source>
        <dbReference type="EMBL" id="RKP14739.1"/>
    </source>
</evidence>
<reference evidence="3" key="1">
    <citation type="journal article" date="2018" name="Nat. Microbiol.">
        <title>Leveraging single-cell genomics to expand the fungal tree of life.</title>
        <authorList>
            <person name="Ahrendt S.R."/>
            <person name="Quandt C.A."/>
            <person name="Ciobanu D."/>
            <person name="Clum A."/>
            <person name="Salamov A."/>
            <person name="Andreopoulos B."/>
            <person name="Cheng J.F."/>
            <person name="Woyke T."/>
            <person name="Pelin A."/>
            <person name="Henrissat B."/>
            <person name="Reynolds N.K."/>
            <person name="Benny G.L."/>
            <person name="Smith M.E."/>
            <person name="James T.Y."/>
            <person name="Grigoriev I.V."/>
        </authorList>
    </citation>
    <scope>NUCLEOTIDE SEQUENCE [LARGE SCALE GENOMIC DNA]</scope>
</reference>
<protein>
    <submittedName>
        <fullName evidence="2">Uncharacterized protein</fullName>
    </submittedName>
</protein>
<dbReference type="EMBL" id="KZ987796">
    <property type="protein sequence ID" value="RKP14739.1"/>
    <property type="molecule type" value="Genomic_DNA"/>
</dbReference>
<evidence type="ECO:0000313" key="3">
    <source>
        <dbReference type="Proteomes" id="UP000267251"/>
    </source>
</evidence>
<organism evidence="2 3">
    <name type="scientific">Piptocephalis cylindrospora</name>
    <dbReference type="NCBI Taxonomy" id="1907219"/>
    <lineage>
        <taxon>Eukaryota</taxon>
        <taxon>Fungi</taxon>
        <taxon>Fungi incertae sedis</taxon>
        <taxon>Zoopagomycota</taxon>
        <taxon>Zoopagomycotina</taxon>
        <taxon>Zoopagomycetes</taxon>
        <taxon>Zoopagales</taxon>
        <taxon>Piptocephalidaceae</taxon>
        <taxon>Piptocephalis</taxon>
    </lineage>
</organism>
<dbReference type="AlphaFoldDB" id="A0A4V1IYJ1"/>
<name>A0A4V1IYJ1_9FUNG</name>
<accession>A0A4V1IYJ1</accession>
<dbReference type="Proteomes" id="UP000267251">
    <property type="component" value="Unassembled WGS sequence"/>
</dbReference>
<sequence length="268" mass="29562">MRAIIASLTTFAVMAMISAIHAQEPDLPLAVKAVSKTDFVIRNLKVTADMPDAAECRPGNPDDRDSEGNCNSNAFLDKIDHFSYNRLFGLWKDVNAQGKREFYPNAADTMKSLALSDDQANITLKEMSDQLPRFAFHYSALKVDAPLIGQDTLYVFQMEAGAGTGNCVASRGVEGDLVMPYSQLFTRRCDPGGLPSGNDWVLGTRNASDPIRQWLSTVFVETDAGKGYSHINSVGDMLYGYWSCVDDWGRAARCSSRMEQVWYLAGDD</sequence>
<keyword evidence="1" id="KW-0732">Signal</keyword>
<feature type="signal peptide" evidence="1">
    <location>
        <begin position="1"/>
        <end position="22"/>
    </location>
</feature>
<gene>
    <name evidence="2" type="ORF">BJ684DRAFT_18875</name>
</gene>
<proteinExistence type="predicted"/>
<feature type="chain" id="PRO_5020216313" evidence="1">
    <location>
        <begin position="23"/>
        <end position="268"/>
    </location>
</feature>
<evidence type="ECO:0000256" key="1">
    <source>
        <dbReference type="SAM" id="SignalP"/>
    </source>
</evidence>
<dbReference type="OrthoDB" id="10473787at2759"/>
<keyword evidence="3" id="KW-1185">Reference proteome</keyword>